<keyword evidence="3" id="KW-1185">Reference proteome</keyword>
<dbReference type="GeneID" id="93835673"/>
<dbReference type="Proteomes" id="UP001290894">
    <property type="component" value="Unassembled WGS sequence"/>
</dbReference>
<evidence type="ECO:0000313" key="3">
    <source>
        <dbReference type="Proteomes" id="UP001290894"/>
    </source>
</evidence>
<dbReference type="EMBL" id="JAXUAC010000004">
    <property type="protein sequence ID" value="MDZ7510801.1"/>
    <property type="molecule type" value="Genomic_DNA"/>
</dbReference>
<sequence length="74" mass="8387">MGDFERTFGAGANLDSIIDGFNRDHFREQRSSRSSSTPRKKTFKTFREASDWAKNNPGRSFGRVPGTDEFEPKG</sequence>
<reference evidence="2 3" key="1">
    <citation type="submission" date="2023-12" db="EMBL/GenBank/DDBJ databases">
        <title>'Antibacterial potential of Stenotrophomonas maltophilia cystic fibrosis isolates' (manuscript under preparation).</title>
        <authorList>
            <person name="Crisan C.V."/>
            <person name="Pettis M."/>
            <person name="Goldberg J.B."/>
        </authorList>
    </citation>
    <scope>NUCLEOTIDE SEQUENCE [LARGE SCALE GENOMIC DNA]</scope>
    <source>
        <strain evidence="2 3">CCV155</strain>
    </source>
</reference>
<feature type="region of interest" description="Disordered" evidence="1">
    <location>
        <begin position="19"/>
        <end position="74"/>
    </location>
</feature>
<organism evidence="2 3">
    <name type="scientific">Stenotrophomonas muris</name>
    <dbReference type="NCBI Taxonomy" id="2963283"/>
    <lineage>
        <taxon>Bacteria</taxon>
        <taxon>Pseudomonadati</taxon>
        <taxon>Pseudomonadota</taxon>
        <taxon>Gammaproteobacteria</taxon>
        <taxon>Lysobacterales</taxon>
        <taxon>Lysobacteraceae</taxon>
        <taxon>Stenotrophomonas</taxon>
    </lineage>
</organism>
<evidence type="ECO:0000256" key="1">
    <source>
        <dbReference type="SAM" id="MobiDB-lite"/>
    </source>
</evidence>
<evidence type="ECO:0000313" key="2">
    <source>
        <dbReference type="EMBL" id="MDZ7510801.1"/>
    </source>
</evidence>
<protein>
    <submittedName>
        <fullName evidence="2">Uncharacterized protein</fullName>
    </submittedName>
</protein>
<feature type="compositionally biased region" description="Basic and acidic residues" evidence="1">
    <location>
        <begin position="21"/>
        <end position="31"/>
    </location>
</feature>
<name>A0ABU5MDF1_9GAMM</name>
<gene>
    <name evidence="2" type="ORF">U5F72_03160</name>
</gene>
<dbReference type="RefSeq" id="WP_133125649.1">
    <property type="nucleotide sequence ID" value="NZ_JAXUAC010000004.1"/>
</dbReference>
<accession>A0ABU5MDF1</accession>
<proteinExistence type="predicted"/>
<comment type="caution">
    <text evidence="2">The sequence shown here is derived from an EMBL/GenBank/DDBJ whole genome shotgun (WGS) entry which is preliminary data.</text>
</comment>